<organism evidence="1 2">
    <name type="scientific">Dyadobacter luticola</name>
    <dbReference type="NCBI Taxonomy" id="1979387"/>
    <lineage>
        <taxon>Bacteria</taxon>
        <taxon>Pseudomonadati</taxon>
        <taxon>Bacteroidota</taxon>
        <taxon>Cytophagia</taxon>
        <taxon>Cytophagales</taxon>
        <taxon>Spirosomataceae</taxon>
        <taxon>Dyadobacter</taxon>
    </lineage>
</organism>
<dbReference type="OrthoDB" id="962108at2"/>
<dbReference type="RefSeq" id="WP_138365071.1">
    <property type="nucleotide sequence ID" value="NZ_VCEJ01000002.1"/>
</dbReference>
<proteinExistence type="predicted"/>
<keyword evidence="2" id="KW-1185">Reference proteome</keyword>
<evidence type="ECO:0000313" key="2">
    <source>
        <dbReference type="Proteomes" id="UP000306402"/>
    </source>
</evidence>
<comment type="caution">
    <text evidence="1">The sequence shown here is derived from an EMBL/GenBank/DDBJ whole genome shotgun (WGS) entry which is preliminary data.</text>
</comment>
<accession>A0A5R9L5L0</accession>
<sequence>MICVVMGAFLGFEYWRHRFDRPWAYGKENLLGKWEGSFVDPNGVTKQLTMEIFEPEEERWDASTYVPQDYPESQEFKGTAQVKSKLGVENDHVRGLLGTKDGHQIDRIDFTPKDESKHILESFNLSNTAPGGVWEGDEIKVSVEFAYRTKTGSAFWDSSDPKYRQKVLMILHRVQGQ</sequence>
<dbReference type="AlphaFoldDB" id="A0A5R9L5L0"/>
<dbReference type="EMBL" id="VCEJ01000002">
    <property type="protein sequence ID" value="TLV03862.1"/>
    <property type="molecule type" value="Genomic_DNA"/>
</dbReference>
<name>A0A5R9L5L0_9BACT</name>
<evidence type="ECO:0000313" key="1">
    <source>
        <dbReference type="EMBL" id="TLV03862.1"/>
    </source>
</evidence>
<dbReference type="Proteomes" id="UP000306402">
    <property type="component" value="Unassembled WGS sequence"/>
</dbReference>
<protein>
    <submittedName>
        <fullName evidence="1">Uncharacterized protein</fullName>
    </submittedName>
</protein>
<gene>
    <name evidence="1" type="ORF">FEN17_09785</name>
</gene>
<reference evidence="1 2" key="1">
    <citation type="submission" date="2019-05" db="EMBL/GenBank/DDBJ databases">
        <authorList>
            <person name="Qu J.-H."/>
        </authorList>
    </citation>
    <scope>NUCLEOTIDE SEQUENCE [LARGE SCALE GENOMIC DNA]</scope>
    <source>
        <strain evidence="1 2">T17</strain>
    </source>
</reference>